<dbReference type="PANTHER" id="PTHR42678">
    <property type="entry name" value="AMIDASE"/>
    <property type="match status" value="1"/>
</dbReference>
<keyword evidence="1" id="KW-0812">Transmembrane</keyword>
<keyword evidence="1" id="KW-0472">Membrane</keyword>
<comment type="caution">
    <text evidence="3">The sequence shown here is derived from an EMBL/GenBank/DDBJ whole genome shotgun (WGS) entry which is preliminary data.</text>
</comment>
<sequence>MLDLATRGEICHLVWKVEGSEPKLIEIEFGFEQGLFTSFIMAISKMLLMFLGVALFGFGISIVSSEFSIREASVQEIRIAFEQSKLTSRKLVEFYLREIQRLNPVLRAVIEVNPDVLYLAEKADQERKAKAPVSKSWLHGIPILLKDNIATKDKLNTTAGSYALLGSVVPRDAGVVAKLRKAGAIILGKASLSEWAHFRSSNAPSGWCARGGQAVCPYVKSTDPCGSSTGSAVSVAANMAAVSLGTETDGSIICPSSSNSVVGFKPTVGLTSRGGVVPISPRQDTVGPICRTVSDAVYVLDAIVGYDPYDAMATKKASSYVPKGGYVQFLKADGLRGKRLGITADFLNFSSSLFDQSFHKLSSPVRSLADVIAFNKKFSGLEKLREYGQDILLEAEKTNGISGLENQALRNLTRASKVGFEKLMRKNKLDALVTPLAFVAPVLAAGGYSAINVPAGYDDDGVPYGICFGGLRGSEPKLIEIAYGFEQATKFRKPPSFKP</sequence>
<gene>
    <name evidence="3" type="ORF">RHGRI_032899</name>
</gene>
<dbReference type="EMBL" id="JACTNZ010000011">
    <property type="protein sequence ID" value="KAG5526785.1"/>
    <property type="molecule type" value="Genomic_DNA"/>
</dbReference>
<dbReference type="InterPro" id="IPR036928">
    <property type="entry name" value="AS_sf"/>
</dbReference>
<keyword evidence="1" id="KW-1133">Transmembrane helix</keyword>
<evidence type="ECO:0000313" key="4">
    <source>
        <dbReference type="Proteomes" id="UP000823749"/>
    </source>
</evidence>
<name>A0AAV6IJB4_9ERIC</name>
<evidence type="ECO:0000259" key="2">
    <source>
        <dbReference type="Pfam" id="PF01425"/>
    </source>
</evidence>
<proteinExistence type="predicted"/>
<dbReference type="PANTHER" id="PTHR42678:SF34">
    <property type="entry name" value="OS04G0183300 PROTEIN"/>
    <property type="match status" value="1"/>
</dbReference>
<dbReference type="InterPro" id="IPR023631">
    <property type="entry name" value="Amidase_dom"/>
</dbReference>
<evidence type="ECO:0000256" key="1">
    <source>
        <dbReference type="SAM" id="Phobius"/>
    </source>
</evidence>
<feature type="domain" description="Amidase" evidence="2">
    <location>
        <begin position="91"/>
        <end position="349"/>
    </location>
</feature>
<evidence type="ECO:0000313" key="3">
    <source>
        <dbReference type="EMBL" id="KAG5526785.1"/>
    </source>
</evidence>
<dbReference type="Proteomes" id="UP000823749">
    <property type="component" value="Chromosome 11"/>
</dbReference>
<keyword evidence="4" id="KW-1185">Reference proteome</keyword>
<dbReference type="SUPFAM" id="SSF75304">
    <property type="entry name" value="Amidase signature (AS) enzymes"/>
    <property type="match status" value="1"/>
</dbReference>
<accession>A0AAV6IJB4</accession>
<dbReference type="Pfam" id="PF01425">
    <property type="entry name" value="Amidase"/>
    <property type="match status" value="1"/>
</dbReference>
<protein>
    <recommendedName>
        <fullName evidence="2">Amidase domain-containing protein</fullName>
    </recommendedName>
</protein>
<reference evidence="3" key="1">
    <citation type="submission" date="2020-08" db="EMBL/GenBank/DDBJ databases">
        <title>Plant Genome Project.</title>
        <authorList>
            <person name="Zhang R.-G."/>
        </authorList>
    </citation>
    <scope>NUCLEOTIDE SEQUENCE</scope>
    <source>
        <strain evidence="3">WSP0</strain>
        <tissue evidence="3">Leaf</tissue>
    </source>
</reference>
<organism evidence="3 4">
    <name type="scientific">Rhododendron griersonianum</name>
    <dbReference type="NCBI Taxonomy" id="479676"/>
    <lineage>
        <taxon>Eukaryota</taxon>
        <taxon>Viridiplantae</taxon>
        <taxon>Streptophyta</taxon>
        <taxon>Embryophyta</taxon>
        <taxon>Tracheophyta</taxon>
        <taxon>Spermatophyta</taxon>
        <taxon>Magnoliopsida</taxon>
        <taxon>eudicotyledons</taxon>
        <taxon>Gunneridae</taxon>
        <taxon>Pentapetalae</taxon>
        <taxon>asterids</taxon>
        <taxon>Ericales</taxon>
        <taxon>Ericaceae</taxon>
        <taxon>Ericoideae</taxon>
        <taxon>Rhodoreae</taxon>
        <taxon>Rhododendron</taxon>
    </lineage>
</organism>
<dbReference type="Gene3D" id="3.90.1300.10">
    <property type="entry name" value="Amidase signature (AS) domain"/>
    <property type="match status" value="2"/>
</dbReference>
<feature type="transmembrane region" description="Helical" evidence="1">
    <location>
        <begin position="39"/>
        <end position="63"/>
    </location>
</feature>
<dbReference type="AlphaFoldDB" id="A0AAV6IJB4"/>